<proteinExistence type="predicted"/>
<evidence type="ECO:0000313" key="3">
    <source>
        <dbReference type="Proteomes" id="UP000054166"/>
    </source>
</evidence>
<accession>A0A0C3FC65</accession>
<reference evidence="2 3" key="1">
    <citation type="submission" date="2014-04" db="EMBL/GenBank/DDBJ databases">
        <authorList>
            <consortium name="DOE Joint Genome Institute"/>
            <person name="Kuo A."/>
            <person name="Tarkka M."/>
            <person name="Buscot F."/>
            <person name="Kohler A."/>
            <person name="Nagy L.G."/>
            <person name="Floudas D."/>
            <person name="Copeland A."/>
            <person name="Barry K.W."/>
            <person name="Cichocki N."/>
            <person name="Veneault-Fourrey C."/>
            <person name="LaButti K."/>
            <person name="Lindquist E.A."/>
            <person name="Lipzen A."/>
            <person name="Lundell T."/>
            <person name="Morin E."/>
            <person name="Murat C."/>
            <person name="Sun H."/>
            <person name="Tunlid A."/>
            <person name="Henrissat B."/>
            <person name="Grigoriev I.V."/>
            <person name="Hibbett D.S."/>
            <person name="Martin F."/>
            <person name="Nordberg H.P."/>
            <person name="Cantor M.N."/>
            <person name="Hua S.X."/>
        </authorList>
    </citation>
    <scope>NUCLEOTIDE SEQUENCE [LARGE SCALE GENOMIC DNA]</scope>
    <source>
        <strain evidence="2 3">F 1598</strain>
    </source>
</reference>
<dbReference type="InParanoid" id="A0A0C3FC65"/>
<dbReference type="EMBL" id="KN833025">
    <property type="protein sequence ID" value="KIM77459.1"/>
    <property type="molecule type" value="Genomic_DNA"/>
</dbReference>
<feature type="compositionally biased region" description="Basic and acidic residues" evidence="1">
    <location>
        <begin position="69"/>
        <end position="79"/>
    </location>
</feature>
<name>A0A0C3FC65_PILCF</name>
<dbReference type="AlphaFoldDB" id="A0A0C3FC65"/>
<gene>
    <name evidence="2" type="ORF">PILCRDRAFT_12090</name>
</gene>
<dbReference type="OrthoDB" id="194358at2759"/>
<dbReference type="Proteomes" id="UP000054166">
    <property type="component" value="Unassembled WGS sequence"/>
</dbReference>
<evidence type="ECO:0000256" key="1">
    <source>
        <dbReference type="SAM" id="MobiDB-lite"/>
    </source>
</evidence>
<sequence length="267" mass="29071">MTSPSLLVLNNLDRQDKMQNLNHPVHPIANFNLADLSPSSPESSSLADRHRQRVASGTSLGSAGPSATDLHDPLAEHVRNRPGSGSKCAFDEDNGANGSGRNTPPSRLGTLLRNHHRASSLSQSQIQGASFCALRFKYSSSTSSSAKARNGLFARLAVNAASSPSSLDSSLRKVRGSEPMFFNVDSSVVEIIVGSNVLYDICLTRRGIGDNVDEFRKRYNGSVFLHYAKNLPFIFMDSWPIFNDGSVTQVQHCCGSKMDERCWTLRA</sequence>
<keyword evidence="3" id="KW-1185">Reference proteome</keyword>
<reference evidence="3" key="2">
    <citation type="submission" date="2015-01" db="EMBL/GenBank/DDBJ databases">
        <title>Evolutionary Origins and Diversification of the Mycorrhizal Mutualists.</title>
        <authorList>
            <consortium name="DOE Joint Genome Institute"/>
            <consortium name="Mycorrhizal Genomics Consortium"/>
            <person name="Kohler A."/>
            <person name="Kuo A."/>
            <person name="Nagy L.G."/>
            <person name="Floudas D."/>
            <person name="Copeland A."/>
            <person name="Barry K.W."/>
            <person name="Cichocki N."/>
            <person name="Veneault-Fourrey C."/>
            <person name="LaButti K."/>
            <person name="Lindquist E.A."/>
            <person name="Lipzen A."/>
            <person name="Lundell T."/>
            <person name="Morin E."/>
            <person name="Murat C."/>
            <person name="Riley R."/>
            <person name="Ohm R."/>
            <person name="Sun H."/>
            <person name="Tunlid A."/>
            <person name="Henrissat B."/>
            <person name="Grigoriev I.V."/>
            <person name="Hibbett D.S."/>
            <person name="Martin F."/>
        </authorList>
    </citation>
    <scope>NUCLEOTIDE SEQUENCE [LARGE SCALE GENOMIC DNA]</scope>
    <source>
        <strain evidence="3">F 1598</strain>
    </source>
</reference>
<feature type="region of interest" description="Disordered" evidence="1">
    <location>
        <begin position="32"/>
        <end position="109"/>
    </location>
</feature>
<evidence type="ECO:0000313" key="2">
    <source>
        <dbReference type="EMBL" id="KIM77459.1"/>
    </source>
</evidence>
<protein>
    <submittedName>
        <fullName evidence="2">Uncharacterized protein</fullName>
    </submittedName>
</protein>
<organism evidence="2 3">
    <name type="scientific">Piloderma croceum (strain F 1598)</name>
    <dbReference type="NCBI Taxonomy" id="765440"/>
    <lineage>
        <taxon>Eukaryota</taxon>
        <taxon>Fungi</taxon>
        <taxon>Dikarya</taxon>
        <taxon>Basidiomycota</taxon>
        <taxon>Agaricomycotina</taxon>
        <taxon>Agaricomycetes</taxon>
        <taxon>Agaricomycetidae</taxon>
        <taxon>Atheliales</taxon>
        <taxon>Atheliaceae</taxon>
        <taxon>Piloderma</taxon>
    </lineage>
</organism>
<dbReference type="HOGENOM" id="CLU_1042483_0_0_1"/>